<comment type="caution">
    <text evidence="3">The sequence shown here is derived from an EMBL/GenBank/DDBJ whole genome shotgun (WGS) entry which is preliminary data.</text>
</comment>
<proteinExistence type="predicted"/>
<dbReference type="GO" id="GO:0019534">
    <property type="term" value="F:toxin transmembrane transporter activity"/>
    <property type="evidence" value="ECO:0007669"/>
    <property type="project" value="InterPro"/>
</dbReference>
<feature type="region of interest" description="Disordered" evidence="1">
    <location>
        <begin position="96"/>
        <end position="131"/>
    </location>
</feature>
<dbReference type="SUPFAM" id="SSF74653">
    <property type="entry name" value="TolA/TonB C-terminal domain"/>
    <property type="match status" value="1"/>
</dbReference>
<sequence>MSAAAAYREPHFFVAGALALAVHLAFFVPLYFATRWQSHSSEKYMVEMWDSLPTTEVAPKQEPAPAPPPPPPPVRMEPTPPAKVVAPVLPPVKAEIEIRDKKSKKAEVKPSPAKTDEKKEKAAAKARQEAEQRELAAYEANSEQRRQAVQAQVRAEVTAATQTQIDRYQDMIRNKIRRKMRTVSDVPESAEAIFKVTLLPDGMLMGDPVLVKSSGFPTYDDAAERAILSAEPLPVPTDVSLQKMFRELKLSIKP</sequence>
<evidence type="ECO:0000256" key="1">
    <source>
        <dbReference type="SAM" id="MobiDB-lite"/>
    </source>
</evidence>
<name>A0A1J5TI42_9ZZZZ</name>
<dbReference type="GO" id="GO:0043213">
    <property type="term" value="P:bacteriocin transport"/>
    <property type="evidence" value="ECO:0007669"/>
    <property type="project" value="InterPro"/>
</dbReference>
<feature type="region of interest" description="Disordered" evidence="1">
    <location>
        <begin position="56"/>
        <end position="78"/>
    </location>
</feature>
<keyword evidence="2" id="KW-0472">Membrane</keyword>
<organism evidence="3">
    <name type="scientific">mine drainage metagenome</name>
    <dbReference type="NCBI Taxonomy" id="410659"/>
    <lineage>
        <taxon>unclassified sequences</taxon>
        <taxon>metagenomes</taxon>
        <taxon>ecological metagenomes</taxon>
    </lineage>
</organism>
<dbReference type="GO" id="GO:0016020">
    <property type="term" value="C:membrane"/>
    <property type="evidence" value="ECO:0007669"/>
    <property type="project" value="InterPro"/>
</dbReference>
<reference evidence="3" key="1">
    <citation type="submission" date="2016-10" db="EMBL/GenBank/DDBJ databases">
        <title>Sequence of Gallionella enrichment culture.</title>
        <authorList>
            <person name="Poehlein A."/>
            <person name="Muehling M."/>
            <person name="Daniel R."/>
        </authorList>
    </citation>
    <scope>NUCLEOTIDE SEQUENCE</scope>
</reference>
<dbReference type="NCBIfam" id="TIGR02794">
    <property type="entry name" value="tolA_full"/>
    <property type="match status" value="1"/>
</dbReference>
<dbReference type="EMBL" id="MLJW01000008">
    <property type="protein sequence ID" value="OIR15981.1"/>
    <property type="molecule type" value="Genomic_DNA"/>
</dbReference>
<protein>
    <recommendedName>
        <fullName evidence="4">Protein TolA</fullName>
    </recommendedName>
</protein>
<accession>A0A1J5TI42</accession>
<dbReference type="Gene3D" id="3.30.1150.10">
    <property type="match status" value="1"/>
</dbReference>
<keyword evidence="2" id="KW-0812">Transmembrane</keyword>
<gene>
    <name evidence="3" type="ORF">GALL_34850</name>
</gene>
<evidence type="ECO:0008006" key="4">
    <source>
        <dbReference type="Google" id="ProtNLM"/>
    </source>
</evidence>
<feature type="compositionally biased region" description="Pro residues" evidence="1">
    <location>
        <begin position="62"/>
        <end position="78"/>
    </location>
</feature>
<dbReference type="AlphaFoldDB" id="A0A1J5TI42"/>
<dbReference type="InterPro" id="IPR014161">
    <property type="entry name" value="Tol-Pal_TolA"/>
</dbReference>
<evidence type="ECO:0000313" key="3">
    <source>
        <dbReference type="EMBL" id="OIR15981.1"/>
    </source>
</evidence>
<dbReference type="Pfam" id="PF13103">
    <property type="entry name" value="TonB_2"/>
    <property type="match status" value="1"/>
</dbReference>
<evidence type="ECO:0000256" key="2">
    <source>
        <dbReference type="SAM" id="Phobius"/>
    </source>
</evidence>
<keyword evidence="2" id="KW-1133">Transmembrane helix</keyword>
<feature type="transmembrane region" description="Helical" evidence="2">
    <location>
        <begin position="12"/>
        <end position="33"/>
    </location>
</feature>